<gene>
    <name evidence="4" type="ORF">SAMN05444412_1129</name>
</gene>
<dbReference type="GO" id="GO:0004519">
    <property type="term" value="F:endonuclease activity"/>
    <property type="evidence" value="ECO:0007669"/>
    <property type="project" value="UniProtKB-KW"/>
</dbReference>
<keyword evidence="4" id="KW-0378">Hydrolase</keyword>
<dbReference type="Gene3D" id="3.60.10.10">
    <property type="entry name" value="Endonuclease/exonuclease/phosphatase"/>
    <property type="match status" value="1"/>
</dbReference>
<dbReference type="EMBL" id="FNQC01000012">
    <property type="protein sequence ID" value="SDZ37982.1"/>
    <property type="molecule type" value="Genomic_DNA"/>
</dbReference>
<accession>A0A1H3SJ40</accession>
<keyword evidence="4" id="KW-0540">Nuclease</keyword>
<feature type="transmembrane region" description="Helical" evidence="2">
    <location>
        <begin position="62"/>
        <end position="80"/>
    </location>
</feature>
<evidence type="ECO:0000259" key="3">
    <source>
        <dbReference type="Pfam" id="PF03372"/>
    </source>
</evidence>
<evidence type="ECO:0000256" key="2">
    <source>
        <dbReference type="SAM" id="Phobius"/>
    </source>
</evidence>
<keyword evidence="2" id="KW-0472">Membrane</keyword>
<comment type="caution">
    <text evidence="4">The sequence shown here is derived from an EMBL/GenBank/DDBJ whole genome shotgun (WGS) entry which is preliminary data.</text>
</comment>
<name>A0A1H3SJ40_9BACT</name>
<feature type="region of interest" description="Disordered" evidence="1">
    <location>
        <begin position="329"/>
        <end position="349"/>
    </location>
</feature>
<dbReference type="Pfam" id="PF03372">
    <property type="entry name" value="Exo_endo_phos"/>
    <property type="match status" value="1"/>
</dbReference>
<sequence>MKITLQIISFFLIFAGLLPLIKRDYWTFRVFDYPRMQKLTLTLTIIFIWLSVFYNQLEIFDLAIVSALVILAMYLFWQIFPFTPFSKKMIKDAKGNDPLAIKVFVSNVYQYNTDFKKTTSLIEKENPDVFLLVETDQKWADAIEIFKEEYPYHIEKPLDNTYGMLFYSKLPIKKEQLLYLIDDEIPSLELDLELRDGNLIKIYAIHPTPPVPGENTTSTERDAEILIVGKKAKAYGKPCLVIGDLNDVGWSYTSELFLKISGLLDPRRGRGMFSTFHAKYFFLRWPLDHIFVSKEFTLRNITVHKGIGSDHFPISTSLVLNPANLNEEKSANATEKKEAKEKISDGKEA</sequence>
<keyword evidence="2" id="KW-0812">Transmembrane</keyword>
<dbReference type="SUPFAM" id="SSF56219">
    <property type="entry name" value="DNase I-like"/>
    <property type="match status" value="1"/>
</dbReference>
<organism evidence="4 5">
    <name type="scientific">Rhodonellum ikkaensis</name>
    <dbReference type="NCBI Taxonomy" id="336829"/>
    <lineage>
        <taxon>Bacteria</taxon>
        <taxon>Pseudomonadati</taxon>
        <taxon>Bacteroidota</taxon>
        <taxon>Cytophagia</taxon>
        <taxon>Cytophagales</taxon>
        <taxon>Cytophagaceae</taxon>
        <taxon>Rhodonellum</taxon>
    </lineage>
</organism>
<proteinExistence type="predicted"/>
<feature type="transmembrane region" description="Helical" evidence="2">
    <location>
        <begin position="39"/>
        <end position="55"/>
    </location>
</feature>
<evidence type="ECO:0000313" key="5">
    <source>
        <dbReference type="Proteomes" id="UP000199663"/>
    </source>
</evidence>
<dbReference type="InterPro" id="IPR036691">
    <property type="entry name" value="Endo/exonu/phosph_ase_sf"/>
</dbReference>
<dbReference type="Proteomes" id="UP000199663">
    <property type="component" value="Unassembled WGS sequence"/>
</dbReference>
<dbReference type="InterPro" id="IPR005135">
    <property type="entry name" value="Endo/exonuclease/phosphatase"/>
</dbReference>
<reference evidence="4 5" key="1">
    <citation type="submission" date="2016-10" db="EMBL/GenBank/DDBJ databases">
        <authorList>
            <person name="Varghese N."/>
            <person name="Submissions S."/>
        </authorList>
    </citation>
    <scope>NUCLEOTIDE SEQUENCE [LARGE SCALE GENOMIC DNA]</scope>
    <source>
        <strain evidence="4 5">DSM 17997</strain>
    </source>
</reference>
<dbReference type="RefSeq" id="WP_019598893.1">
    <property type="nucleotide sequence ID" value="NZ_FNQC01000012.1"/>
</dbReference>
<protein>
    <submittedName>
        <fullName evidence="4">Uncharacterized conserved protein YafD, endonuclease/exonuclease/phosphatase (EEP) superfamily</fullName>
    </submittedName>
</protein>
<keyword evidence="4" id="KW-0255">Endonuclease</keyword>
<keyword evidence="5" id="KW-1185">Reference proteome</keyword>
<evidence type="ECO:0000256" key="1">
    <source>
        <dbReference type="SAM" id="MobiDB-lite"/>
    </source>
</evidence>
<evidence type="ECO:0000313" key="4">
    <source>
        <dbReference type="EMBL" id="SDZ37982.1"/>
    </source>
</evidence>
<feature type="domain" description="Endonuclease/exonuclease/phosphatase" evidence="3">
    <location>
        <begin position="108"/>
        <end position="311"/>
    </location>
</feature>
<keyword evidence="2" id="KW-1133">Transmembrane helix</keyword>